<evidence type="ECO:0000256" key="2">
    <source>
        <dbReference type="ARBA" id="ARBA00022777"/>
    </source>
</evidence>
<dbReference type="SMART" id="SM01012">
    <property type="entry name" value="ANTAR"/>
    <property type="match status" value="1"/>
</dbReference>
<dbReference type="InterPro" id="IPR005561">
    <property type="entry name" value="ANTAR"/>
</dbReference>
<evidence type="ECO:0000256" key="3">
    <source>
        <dbReference type="ARBA" id="ARBA00023015"/>
    </source>
</evidence>
<evidence type="ECO:0000313" key="7">
    <source>
        <dbReference type="Proteomes" id="UP000436989"/>
    </source>
</evidence>
<gene>
    <name evidence="6" type="ORF">GMA12_17520</name>
</gene>
<dbReference type="InterPro" id="IPR003018">
    <property type="entry name" value="GAF"/>
</dbReference>
<dbReference type="Gene3D" id="3.30.450.40">
    <property type="match status" value="1"/>
</dbReference>
<feature type="domain" description="ANTAR" evidence="5">
    <location>
        <begin position="147"/>
        <end position="208"/>
    </location>
</feature>
<keyword evidence="7" id="KW-1185">Reference proteome</keyword>
<dbReference type="PIRSF" id="PIRSF036625">
    <property type="entry name" value="GAF_ANTAR"/>
    <property type="match status" value="1"/>
</dbReference>
<dbReference type="PROSITE" id="PS50921">
    <property type="entry name" value="ANTAR"/>
    <property type="match status" value="1"/>
</dbReference>
<dbReference type="EMBL" id="WOGU01000024">
    <property type="protein sequence ID" value="MUN64917.1"/>
    <property type="molecule type" value="Genomic_DNA"/>
</dbReference>
<name>A0A6N8GRU9_9MICC</name>
<dbReference type="Proteomes" id="UP000436989">
    <property type="component" value="Unassembled WGS sequence"/>
</dbReference>
<dbReference type="GO" id="GO:0016301">
    <property type="term" value="F:kinase activity"/>
    <property type="evidence" value="ECO:0007669"/>
    <property type="project" value="UniProtKB-KW"/>
</dbReference>
<sequence length="217" mass="22971">MARTLQQEQDVEATLAAMAHAALELIPGAAATSISVARAHHTVTSHAASSDLAAVVDRLQEAHGEGPCLDAAYAQTIVRVPDFTHEDRWPSFAPAAAEAGARSMLCFQLYTDESDLGALNVYGAGAEAFTTASEEIGSLVAAHAAVALAEAQHINRLHQALTTRDLIGQAKGILMERFKITDQQAFVVLTTVSSRSNLKLREVAEQLATTGTFPGEH</sequence>
<dbReference type="SUPFAM" id="SSF52172">
    <property type="entry name" value="CheY-like"/>
    <property type="match status" value="1"/>
</dbReference>
<dbReference type="SUPFAM" id="SSF55781">
    <property type="entry name" value="GAF domain-like"/>
    <property type="match status" value="1"/>
</dbReference>
<accession>A0A6N8GRU9</accession>
<evidence type="ECO:0000313" key="6">
    <source>
        <dbReference type="EMBL" id="MUN64917.1"/>
    </source>
</evidence>
<keyword evidence="3" id="KW-0805">Transcription regulation</keyword>
<dbReference type="GO" id="GO:0003723">
    <property type="term" value="F:RNA binding"/>
    <property type="evidence" value="ECO:0007669"/>
    <property type="project" value="InterPro"/>
</dbReference>
<keyword evidence="4" id="KW-0804">Transcription</keyword>
<organism evidence="6 7">
    <name type="scientific">Kocuria sediminis</name>
    <dbReference type="NCBI Taxonomy" id="1038857"/>
    <lineage>
        <taxon>Bacteria</taxon>
        <taxon>Bacillati</taxon>
        <taxon>Actinomycetota</taxon>
        <taxon>Actinomycetes</taxon>
        <taxon>Micrococcales</taxon>
        <taxon>Micrococcaceae</taxon>
        <taxon>Kocuria</taxon>
    </lineage>
</organism>
<dbReference type="InterPro" id="IPR036388">
    <property type="entry name" value="WH-like_DNA-bd_sf"/>
</dbReference>
<dbReference type="InterPro" id="IPR011006">
    <property type="entry name" value="CheY-like_superfamily"/>
</dbReference>
<reference evidence="6 7" key="1">
    <citation type="submission" date="2019-12" db="EMBL/GenBank/DDBJ databases">
        <authorList>
            <person name="Shi Y."/>
        </authorList>
    </citation>
    <scope>NUCLEOTIDE SEQUENCE [LARGE SCALE GENOMIC DNA]</scope>
    <source>
        <strain evidence="6 7">JCM 17929</strain>
    </source>
</reference>
<comment type="caution">
    <text evidence="6">The sequence shown here is derived from an EMBL/GenBank/DDBJ whole genome shotgun (WGS) entry which is preliminary data.</text>
</comment>
<dbReference type="InterPro" id="IPR012074">
    <property type="entry name" value="GAF_ANTAR"/>
</dbReference>
<proteinExistence type="predicted"/>
<dbReference type="AlphaFoldDB" id="A0A6N8GRU9"/>
<dbReference type="Gene3D" id="1.10.10.10">
    <property type="entry name" value="Winged helix-like DNA-binding domain superfamily/Winged helix DNA-binding domain"/>
    <property type="match status" value="1"/>
</dbReference>
<evidence type="ECO:0000256" key="4">
    <source>
        <dbReference type="ARBA" id="ARBA00023163"/>
    </source>
</evidence>
<keyword evidence="1" id="KW-0808">Transferase</keyword>
<dbReference type="Pfam" id="PF03861">
    <property type="entry name" value="ANTAR"/>
    <property type="match status" value="1"/>
</dbReference>
<protein>
    <submittedName>
        <fullName evidence="6">ANTAR domain-containing protein</fullName>
    </submittedName>
</protein>
<keyword evidence="2" id="KW-0418">Kinase</keyword>
<evidence type="ECO:0000256" key="1">
    <source>
        <dbReference type="ARBA" id="ARBA00022679"/>
    </source>
</evidence>
<evidence type="ECO:0000259" key="5">
    <source>
        <dbReference type="PROSITE" id="PS50921"/>
    </source>
</evidence>
<dbReference type="Pfam" id="PF13185">
    <property type="entry name" value="GAF_2"/>
    <property type="match status" value="1"/>
</dbReference>
<dbReference type="InterPro" id="IPR029016">
    <property type="entry name" value="GAF-like_dom_sf"/>
</dbReference>